<dbReference type="NCBIfam" id="NF038353">
    <property type="entry name" value="FxLYD_dom"/>
    <property type="match status" value="1"/>
</dbReference>
<dbReference type="eggNOG" id="arCOG10172">
    <property type="taxonomic scope" value="Archaea"/>
</dbReference>
<gene>
    <name evidence="3" type="ORF">C445_08062</name>
    <name evidence="2" type="ORF">CHINAEXTREME_04795</name>
</gene>
<dbReference type="PATRIC" id="fig|358396.7.peg.1629"/>
<proteinExistence type="predicted"/>
<keyword evidence="4" id="KW-1185">Reference proteome</keyword>
<evidence type="ECO:0000313" key="3">
    <source>
        <dbReference type="EMBL" id="EMA34465.1"/>
    </source>
</evidence>
<accession>M0LQY4</accession>
<dbReference type="EMBL" id="CP019285">
    <property type="protein sequence ID" value="APW97127.1"/>
    <property type="molecule type" value="Genomic_DNA"/>
</dbReference>
<feature type="region of interest" description="Disordered" evidence="1">
    <location>
        <begin position="55"/>
        <end position="76"/>
    </location>
</feature>
<evidence type="ECO:0000256" key="1">
    <source>
        <dbReference type="SAM" id="MobiDB-lite"/>
    </source>
</evidence>
<sequence length="186" mass="19938">MGAAPASTARGCADSPSKSVETSLRTVRRFRSMNRRSLLRTTGVSVAAAVAGCTTADSGREDDETSDGDASSDVGPDLVIADDDLVRHHFRVSACGVGDEATGSGREVIEELYVRATLENRGASRLSRADLRVRVFDAEGTVLNEYEETVRELAPGSSRQFEIMIYEDADVVADYDLSLEGDLGRS</sequence>
<reference evidence="2" key="3">
    <citation type="submission" date="2017-01" db="EMBL/GenBank/DDBJ databases">
        <authorList>
            <person name="Mah S.A."/>
            <person name="Swanson W.J."/>
            <person name="Moy G.W."/>
            <person name="Vacquier V.D."/>
        </authorList>
    </citation>
    <scope>NUCLEOTIDE SEQUENCE</scope>
    <source>
        <strain evidence="2">AJ5</strain>
    </source>
</reference>
<organism evidence="3 4">
    <name type="scientific">Natronobacterium lacisalsi AJ5</name>
    <dbReference type="NCBI Taxonomy" id="358396"/>
    <lineage>
        <taxon>Archaea</taxon>
        <taxon>Methanobacteriati</taxon>
        <taxon>Methanobacteriota</taxon>
        <taxon>Stenosarchaea group</taxon>
        <taxon>Halobacteria</taxon>
        <taxon>Halobacteriales</taxon>
        <taxon>Natrialbaceae</taxon>
        <taxon>Natronobacterium</taxon>
    </lineage>
</organism>
<dbReference type="Proteomes" id="UP000186547">
    <property type="component" value="Chromosome"/>
</dbReference>
<evidence type="ECO:0008006" key="6">
    <source>
        <dbReference type="Google" id="ProtNLM"/>
    </source>
</evidence>
<feature type="region of interest" description="Disordered" evidence="1">
    <location>
        <begin position="1"/>
        <end position="23"/>
    </location>
</feature>
<dbReference type="STRING" id="358396.CHINAEXTREME_04795"/>
<evidence type="ECO:0000313" key="5">
    <source>
        <dbReference type="Proteomes" id="UP000186547"/>
    </source>
</evidence>
<dbReference type="Proteomes" id="UP000011555">
    <property type="component" value="Unassembled WGS sequence"/>
</dbReference>
<evidence type="ECO:0000313" key="2">
    <source>
        <dbReference type="EMBL" id="APW97127.1"/>
    </source>
</evidence>
<dbReference type="InterPro" id="IPR047676">
    <property type="entry name" value="FxLYD_dom"/>
</dbReference>
<dbReference type="EMBL" id="AOLZ01000032">
    <property type="protein sequence ID" value="EMA34465.1"/>
    <property type="molecule type" value="Genomic_DNA"/>
</dbReference>
<protein>
    <recommendedName>
        <fullName evidence="6">DUF3426 domain-containing protein</fullName>
    </recommendedName>
</protein>
<name>M0LQY4_NATLA</name>
<evidence type="ECO:0000313" key="4">
    <source>
        <dbReference type="Proteomes" id="UP000011555"/>
    </source>
</evidence>
<dbReference type="KEGG" id="hlc:CHINAEXTREME04795"/>
<dbReference type="AlphaFoldDB" id="M0LQY4"/>
<reference evidence="2 5" key="1">
    <citation type="journal article" date="2011" name="J. Bacteriol.">
        <title>Genome sequence of Halobiforma lacisalsi AJ5, an extremely halophilic archaeon which harbors a bop gene.</title>
        <authorList>
            <person name="Jiang X."/>
            <person name="Wang S."/>
            <person name="Cheng H."/>
            <person name="Huo Y."/>
            <person name="Zhang X."/>
            <person name="Zhu X."/>
            <person name="Han X."/>
            <person name="Ni P."/>
            <person name="Wu M."/>
        </authorList>
    </citation>
    <scope>NUCLEOTIDE SEQUENCE [LARGE SCALE GENOMIC DNA]</scope>
    <source>
        <strain evidence="2 5">AJ5</strain>
    </source>
</reference>
<reference evidence="3 4" key="2">
    <citation type="journal article" date="2014" name="PLoS Genet.">
        <title>Phylogenetically driven sequencing of extremely halophilic archaea reveals strategies for static and dynamic osmo-response.</title>
        <authorList>
            <person name="Becker E.A."/>
            <person name="Seitzer P.M."/>
            <person name="Tritt A."/>
            <person name="Larsen D."/>
            <person name="Krusor M."/>
            <person name="Yao A.I."/>
            <person name="Wu D."/>
            <person name="Madern D."/>
            <person name="Eisen J.A."/>
            <person name="Darling A.E."/>
            <person name="Facciotti M.T."/>
        </authorList>
    </citation>
    <scope>NUCLEOTIDE SEQUENCE [LARGE SCALE GENOMIC DNA]</scope>
    <source>
        <strain evidence="3 4">AJ5</strain>
    </source>
</reference>